<dbReference type="GO" id="GO:0005737">
    <property type="term" value="C:cytoplasm"/>
    <property type="evidence" value="ECO:0000318"/>
    <property type="project" value="GO_Central"/>
</dbReference>
<dbReference type="EnsemblPlants" id="Pp3c6_10670V3.1">
    <property type="protein sequence ID" value="Pp3c6_10670V3.1"/>
    <property type="gene ID" value="Pp3c6_10670"/>
</dbReference>
<evidence type="ECO:0000256" key="5">
    <source>
        <dbReference type="ARBA" id="ARBA00022801"/>
    </source>
</evidence>
<dbReference type="GO" id="GO:0006281">
    <property type="term" value="P:DNA repair"/>
    <property type="evidence" value="ECO:0007669"/>
    <property type="project" value="InterPro"/>
</dbReference>
<dbReference type="FunFam" id="3.30.2170.10:FF:000005">
    <property type="entry name" value="Predicted protein"/>
    <property type="match status" value="1"/>
</dbReference>
<keyword evidence="2" id="KW-0963">Cytoplasm</keyword>
<protein>
    <recommendedName>
        <fullName evidence="9">Endonuclease V</fullName>
    </recommendedName>
</protein>
<dbReference type="GO" id="GO:0003727">
    <property type="term" value="F:single-stranded RNA binding"/>
    <property type="evidence" value="ECO:0000318"/>
    <property type="project" value="GO_Central"/>
</dbReference>
<reference evidence="7" key="3">
    <citation type="submission" date="2020-12" db="UniProtKB">
        <authorList>
            <consortium name="EnsemblPlants"/>
        </authorList>
    </citation>
    <scope>IDENTIFICATION</scope>
</reference>
<sequence length="340" mass="37626">MDRKSLRSLNPSTVVILPTLASSRLPAAWRQPGAVEFRIPKLSCAVFLTQVQLLDCKEATMEEMECVEAKKRNGLSQTDIWIEEQDAMKEKLVMYDDFPWRLNTTSSQEGSAPLPEDSGGVIDSSKLRYVGGVDLSFVKENSSFACGALVVMDLETMQVAYEDYETVKLTMPYVAGFLAFRETPVFLGLLERMAAKAPLLYPQLLMVDGNGILHPRGFGLASHLGVLADIPTIGIGKNLHHIDGLTNLEVRHIVSETNLQPGAGMPLVGRTGKVWGMAFRSHEGCSKPVFISIGHRISLDTAVEVVRRCTLHRVPEPVRQADLRSREYLRKHPISVSQPT</sequence>
<accession>A0A2K1KF61</accession>
<dbReference type="PANTHER" id="PTHR28511">
    <property type="entry name" value="ENDONUCLEASE V"/>
    <property type="match status" value="1"/>
</dbReference>
<reference evidence="6 8" key="2">
    <citation type="journal article" date="2018" name="Plant J.">
        <title>The Physcomitrella patens chromosome-scale assembly reveals moss genome structure and evolution.</title>
        <authorList>
            <person name="Lang D."/>
            <person name="Ullrich K.K."/>
            <person name="Murat F."/>
            <person name="Fuchs J."/>
            <person name="Jenkins J."/>
            <person name="Haas F.B."/>
            <person name="Piednoel M."/>
            <person name="Gundlach H."/>
            <person name="Van Bel M."/>
            <person name="Meyberg R."/>
            <person name="Vives C."/>
            <person name="Morata J."/>
            <person name="Symeonidi A."/>
            <person name="Hiss M."/>
            <person name="Muchero W."/>
            <person name="Kamisugi Y."/>
            <person name="Saleh O."/>
            <person name="Blanc G."/>
            <person name="Decker E.L."/>
            <person name="van Gessel N."/>
            <person name="Grimwood J."/>
            <person name="Hayes R.D."/>
            <person name="Graham S.W."/>
            <person name="Gunter L.E."/>
            <person name="McDaniel S.F."/>
            <person name="Hoernstein S.N.W."/>
            <person name="Larsson A."/>
            <person name="Li F.W."/>
            <person name="Perroud P.F."/>
            <person name="Phillips J."/>
            <person name="Ranjan P."/>
            <person name="Rokshar D.S."/>
            <person name="Rothfels C.J."/>
            <person name="Schneider L."/>
            <person name="Shu S."/>
            <person name="Stevenson D.W."/>
            <person name="Thummler F."/>
            <person name="Tillich M."/>
            <person name="Villarreal Aguilar J.C."/>
            <person name="Widiez T."/>
            <person name="Wong G.K."/>
            <person name="Wymore A."/>
            <person name="Zhang Y."/>
            <person name="Zimmer A.D."/>
            <person name="Quatrano R.S."/>
            <person name="Mayer K.F.X."/>
            <person name="Goodstein D."/>
            <person name="Casacuberta J.M."/>
            <person name="Vandepoele K."/>
            <person name="Reski R."/>
            <person name="Cuming A.C."/>
            <person name="Tuskan G.A."/>
            <person name="Maumus F."/>
            <person name="Salse J."/>
            <person name="Schmutz J."/>
            <person name="Rensing S.A."/>
        </authorList>
    </citation>
    <scope>NUCLEOTIDE SEQUENCE [LARGE SCALE GENOMIC DNA]</scope>
    <source>
        <strain evidence="7 8">cv. Gransden 2004</strain>
    </source>
</reference>
<evidence type="ECO:0000313" key="6">
    <source>
        <dbReference type="EMBL" id="PNR52421.1"/>
    </source>
</evidence>
<name>A0A2K1KF61_PHYPA</name>
<dbReference type="Gramene" id="Pp3c6_10670V3.2">
    <property type="protein sequence ID" value="Pp3c6_10670V3.2"/>
    <property type="gene ID" value="Pp3c6_10670"/>
</dbReference>
<dbReference type="STRING" id="3218.A0A2K1KF61"/>
<evidence type="ECO:0000256" key="1">
    <source>
        <dbReference type="ARBA" id="ARBA00004496"/>
    </source>
</evidence>
<evidence type="ECO:0000256" key="3">
    <source>
        <dbReference type="ARBA" id="ARBA00022722"/>
    </source>
</evidence>
<dbReference type="PANTHER" id="PTHR28511:SF1">
    <property type="entry name" value="ENDONUCLEASE V"/>
    <property type="match status" value="1"/>
</dbReference>
<evidence type="ECO:0000313" key="7">
    <source>
        <dbReference type="EnsemblPlants" id="Pp3c6_10670V3.1"/>
    </source>
</evidence>
<dbReference type="OrthoDB" id="20018at2759"/>
<comment type="subcellular location">
    <subcellularLocation>
        <location evidence="1">Cytoplasm</location>
    </subcellularLocation>
</comment>
<dbReference type="Proteomes" id="UP000006727">
    <property type="component" value="Chromosome 6"/>
</dbReference>
<dbReference type="Gene3D" id="3.30.2170.10">
    <property type="entry name" value="archaeoglobus fulgidus dsm 4304 superfamily"/>
    <property type="match status" value="1"/>
</dbReference>
<dbReference type="HAMAP" id="MF_00801">
    <property type="entry name" value="Endonuclease_5"/>
    <property type="match status" value="1"/>
</dbReference>
<gene>
    <name evidence="7" type="primary">LOC112283137</name>
    <name evidence="6" type="ORF">PHYPA_008795</name>
</gene>
<evidence type="ECO:0008006" key="9">
    <source>
        <dbReference type="Google" id="ProtNLM"/>
    </source>
</evidence>
<keyword evidence="3" id="KW-0540">Nuclease</keyword>
<organism evidence="6">
    <name type="scientific">Physcomitrium patens</name>
    <name type="common">Spreading-leaved earth moss</name>
    <name type="synonym">Physcomitrella patens</name>
    <dbReference type="NCBI Taxonomy" id="3218"/>
    <lineage>
        <taxon>Eukaryota</taxon>
        <taxon>Viridiplantae</taxon>
        <taxon>Streptophyta</taxon>
        <taxon>Embryophyta</taxon>
        <taxon>Bryophyta</taxon>
        <taxon>Bryophytina</taxon>
        <taxon>Bryopsida</taxon>
        <taxon>Funariidae</taxon>
        <taxon>Funariales</taxon>
        <taxon>Funariaceae</taxon>
        <taxon>Physcomitrium</taxon>
    </lineage>
</organism>
<dbReference type="Pfam" id="PF04493">
    <property type="entry name" value="Endonuclease_5"/>
    <property type="match status" value="1"/>
</dbReference>
<dbReference type="EMBL" id="ABEU02000006">
    <property type="protein sequence ID" value="PNR52421.1"/>
    <property type="molecule type" value="Genomic_DNA"/>
</dbReference>
<keyword evidence="8" id="KW-1185">Reference proteome</keyword>
<dbReference type="Gramene" id="Pp3c6_10670V3.1">
    <property type="protein sequence ID" value="Pp3c6_10670V3.1"/>
    <property type="gene ID" value="Pp3c6_10670"/>
</dbReference>
<dbReference type="GO" id="GO:0016891">
    <property type="term" value="F:RNA endonuclease activity producing 5'-phosphomonoesters, hydrolytic mechanism"/>
    <property type="evidence" value="ECO:0000318"/>
    <property type="project" value="GO_Central"/>
</dbReference>
<dbReference type="CDD" id="cd06559">
    <property type="entry name" value="Endonuclease_V"/>
    <property type="match status" value="1"/>
</dbReference>
<evidence type="ECO:0000256" key="2">
    <source>
        <dbReference type="ARBA" id="ARBA00022490"/>
    </source>
</evidence>
<dbReference type="GO" id="GO:0005730">
    <property type="term" value="C:nucleolus"/>
    <property type="evidence" value="ECO:0000318"/>
    <property type="project" value="GO_Central"/>
</dbReference>
<evidence type="ECO:0000313" key="8">
    <source>
        <dbReference type="Proteomes" id="UP000006727"/>
    </source>
</evidence>
<dbReference type="EnsemblPlants" id="Pp3c6_10670V3.2">
    <property type="protein sequence ID" value="Pp3c6_10670V3.2"/>
    <property type="gene ID" value="Pp3c6_10670"/>
</dbReference>
<dbReference type="PaxDb" id="3218-PP1S113_29V6.2"/>
<evidence type="ECO:0000256" key="4">
    <source>
        <dbReference type="ARBA" id="ARBA00022759"/>
    </source>
</evidence>
<keyword evidence="4" id="KW-0255">Endonuclease</keyword>
<dbReference type="AlphaFoldDB" id="A0A2K1KF61"/>
<proteinExistence type="inferred from homology"/>
<reference evidence="6 8" key="1">
    <citation type="journal article" date="2008" name="Science">
        <title>The Physcomitrella genome reveals evolutionary insights into the conquest of land by plants.</title>
        <authorList>
            <person name="Rensing S."/>
            <person name="Lang D."/>
            <person name="Zimmer A."/>
            <person name="Terry A."/>
            <person name="Salamov A."/>
            <person name="Shapiro H."/>
            <person name="Nishiyama T."/>
            <person name="Perroud P.-F."/>
            <person name="Lindquist E."/>
            <person name="Kamisugi Y."/>
            <person name="Tanahashi T."/>
            <person name="Sakakibara K."/>
            <person name="Fujita T."/>
            <person name="Oishi K."/>
            <person name="Shin-I T."/>
            <person name="Kuroki Y."/>
            <person name="Toyoda A."/>
            <person name="Suzuki Y."/>
            <person name="Hashimoto A."/>
            <person name="Yamaguchi K."/>
            <person name="Sugano A."/>
            <person name="Kohara Y."/>
            <person name="Fujiyama A."/>
            <person name="Anterola A."/>
            <person name="Aoki S."/>
            <person name="Ashton N."/>
            <person name="Barbazuk W.B."/>
            <person name="Barker E."/>
            <person name="Bennetzen J."/>
            <person name="Bezanilla M."/>
            <person name="Blankenship R."/>
            <person name="Cho S.H."/>
            <person name="Dutcher S."/>
            <person name="Estelle M."/>
            <person name="Fawcett J.A."/>
            <person name="Gundlach H."/>
            <person name="Hanada K."/>
            <person name="Heyl A."/>
            <person name="Hicks K.A."/>
            <person name="Hugh J."/>
            <person name="Lohr M."/>
            <person name="Mayer K."/>
            <person name="Melkozernov A."/>
            <person name="Murata T."/>
            <person name="Nelson D."/>
            <person name="Pils B."/>
            <person name="Prigge M."/>
            <person name="Reiss B."/>
            <person name="Renner T."/>
            <person name="Rombauts S."/>
            <person name="Rushton P."/>
            <person name="Sanderfoot A."/>
            <person name="Schween G."/>
            <person name="Shiu S.-H."/>
            <person name="Stueber K."/>
            <person name="Theodoulou F.L."/>
            <person name="Tu H."/>
            <person name="Van de Peer Y."/>
            <person name="Verrier P.J."/>
            <person name="Waters E."/>
            <person name="Wood A."/>
            <person name="Yang L."/>
            <person name="Cove D."/>
            <person name="Cuming A."/>
            <person name="Hasebe M."/>
            <person name="Lucas S."/>
            <person name="Mishler D.B."/>
            <person name="Reski R."/>
            <person name="Grigoriev I."/>
            <person name="Quatrano R.S."/>
            <person name="Boore J.L."/>
        </authorList>
    </citation>
    <scope>NUCLEOTIDE SEQUENCE [LARGE SCALE GENOMIC DNA]</scope>
    <source>
        <strain evidence="7 8">cv. Gransden 2004</strain>
    </source>
</reference>
<keyword evidence="5" id="KW-0378">Hydrolase</keyword>
<dbReference type="InterPro" id="IPR007581">
    <property type="entry name" value="Endonuclease-V"/>
</dbReference>